<dbReference type="Proteomes" id="UP000017126">
    <property type="component" value="Unassembled WGS sequence"/>
</dbReference>
<accession>A0AAV3KX49</accession>
<protein>
    <recommendedName>
        <fullName evidence="3">Phage protein</fullName>
    </recommendedName>
</protein>
<proteinExistence type="predicted"/>
<sequence length="174" mass="19921">MNKQKLIDKYTAEIAKLRPYCPNRNQSEEKLKLGIFTEFIADLKQLDESHKKIIPKCAHKFIQEGIDSGSDYFTIIICADSFANAKPQDEFSKWLRENSGLFIRSLLNGYEVEKVPKYIVKIGKLYLKEPLGDTSNSTILTTWDKKRAYPFSSFNMADKHADKFEGAVVEEAEG</sequence>
<comment type="caution">
    <text evidence="1">The sequence shown here is derived from an EMBL/GenBank/DDBJ whole genome shotgun (WGS) entry which is preliminary data.</text>
</comment>
<reference evidence="1 2" key="1">
    <citation type="submission" date="2013-09" db="EMBL/GenBank/DDBJ databases">
        <title>The Genome Sequence of Enterococcus faecium 10/96A.</title>
        <authorList>
            <consortium name="The Broad Institute Genome Sequencing Platform"/>
            <consortium name="The Broad Institute Genome Sequencing Center for Infectious Disease"/>
            <person name="Earl A.M."/>
            <person name="Gilmore M.S."/>
            <person name="Lebreton F."/>
            <person name="Courvalin P."/>
            <person name="Walker B."/>
            <person name="Young S.K."/>
            <person name="Zeng Q."/>
            <person name="Gargeya S."/>
            <person name="Fitzgerald M."/>
            <person name="Haas B."/>
            <person name="Abouelleil A."/>
            <person name="Alvarado L."/>
            <person name="Arachchi H.M."/>
            <person name="Berlin A.M."/>
            <person name="Chapman S.B."/>
            <person name="Dewar J."/>
            <person name="Goldberg J."/>
            <person name="Griggs A."/>
            <person name="Gujja S."/>
            <person name="Hansen M."/>
            <person name="Howarth C."/>
            <person name="Imamovic A."/>
            <person name="Larimer J."/>
            <person name="McCowan C."/>
            <person name="Murphy C."/>
            <person name="Neiman D."/>
            <person name="Pearson M."/>
            <person name="Priest M."/>
            <person name="Roberts A."/>
            <person name="Saif S."/>
            <person name="Shea T."/>
            <person name="Sisk P."/>
            <person name="Sykes S."/>
            <person name="Wortman J."/>
            <person name="Nusbaum C."/>
            <person name="Birren B."/>
        </authorList>
    </citation>
    <scope>NUCLEOTIDE SEQUENCE [LARGE SCALE GENOMIC DNA]</scope>
    <source>
        <strain evidence="1 2">10/96A</strain>
    </source>
</reference>
<dbReference type="Pfam" id="PF07852">
    <property type="entry name" value="DUF1642"/>
    <property type="match status" value="1"/>
</dbReference>
<gene>
    <name evidence="1" type="ORF">O991_03429</name>
</gene>
<dbReference type="RefSeq" id="WP_002341968.1">
    <property type="nucleotide sequence ID" value="NZ_KI518313.1"/>
</dbReference>
<dbReference type="AlphaFoldDB" id="A0AAV3KX49"/>
<dbReference type="EMBL" id="AXOL01000110">
    <property type="protein sequence ID" value="ERT44393.1"/>
    <property type="molecule type" value="Genomic_DNA"/>
</dbReference>
<dbReference type="InterPro" id="IPR012865">
    <property type="entry name" value="DUF1642"/>
</dbReference>
<organism evidence="1 2">
    <name type="scientific">Enterococcus faecium 10/96A</name>
    <dbReference type="NCBI Taxonomy" id="1391465"/>
    <lineage>
        <taxon>Bacteria</taxon>
        <taxon>Bacillati</taxon>
        <taxon>Bacillota</taxon>
        <taxon>Bacilli</taxon>
        <taxon>Lactobacillales</taxon>
        <taxon>Enterococcaceae</taxon>
        <taxon>Enterococcus</taxon>
    </lineage>
</organism>
<evidence type="ECO:0000313" key="1">
    <source>
        <dbReference type="EMBL" id="ERT44393.1"/>
    </source>
</evidence>
<evidence type="ECO:0000313" key="2">
    <source>
        <dbReference type="Proteomes" id="UP000017126"/>
    </source>
</evidence>
<evidence type="ECO:0008006" key="3">
    <source>
        <dbReference type="Google" id="ProtNLM"/>
    </source>
</evidence>
<name>A0AAV3KX49_ENTFC</name>